<evidence type="ECO:0000313" key="4">
    <source>
        <dbReference type="Proteomes" id="UP001284601"/>
    </source>
</evidence>
<dbReference type="Gene3D" id="3.90.45.10">
    <property type="entry name" value="Peptide deformylase"/>
    <property type="match status" value="2"/>
</dbReference>
<evidence type="ECO:0000313" key="3">
    <source>
        <dbReference type="EMBL" id="MDW5598348.1"/>
    </source>
</evidence>
<dbReference type="PRINTS" id="PR01576">
    <property type="entry name" value="PDEFORMYLASE"/>
</dbReference>
<feature type="binding site" evidence="2">
    <location>
        <position position="296"/>
    </location>
    <ligand>
        <name>Fe cation</name>
        <dbReference type="ChEBI" id="CHEBI:24875"/>
    </ligand>
</feature>
<name>A0ABU4HYP5_9ACTN</name>
<feature type="binding site" evidence="2">
    <location>
        <position position="338"/>
    </location>
    <ligand>
        <name>Fe cation</name>
        <dbReference type="ChEBI" id="CHEBI:24875"/>
    </ligand>
</feature>
<dbReference type="EC" id="3.5.1.88" evidence="2"/>
<feature type="binding site" evidence="2">
    <location>
        <position position="342"/>
    </location>
    <ligand>
        <name>Fe cation</name>
        <dbReference type="ChEBI" id="CHEBI:24875"/>
    </ligand>
</feature>
<dbReference type="EMBL" id="JAWSTH010000135">
    <property type="protein sequence ID" value="MDW5598348.1"/>
    <property type="molecule type" value="Genomic_DNA"/>
</dbReference>
<sequence length="389" mass="40985">MASVSASLASLSLIRTTLAGLDLPGQFLRRTAAPLDFDEIGHAQRRAIVRGLFGAMHAPPGGVGLAAPMAGLDLRLVVASDGEHTLAMANPEVVATGGGEVAYAEGNLCLPGVHAEVVRPATITVRWQDVAARTHEETFDGWIARILFHELELLDGGFFTDGVAPEAIVATTPARRAAAALASVYAEPEPAAPAGAREPLRIVTLPPELHDLRRSVLRMPAAAVAGGGLDQLALRELLATLFLTLHARGVGELSAPQVGIGLRVAVVDDQREPPLALIDATVVERGGDEQAEVEECPSLPGLSCVVDRPERLRVRNHTLAGEPYEFDADGDRARLIAHALDHLDGVLISDHALGGLHRSDLDQRVEADLKLALGGAPPAAGGARRRRRQ</sequence>
<keyword evidence="2" id="KW-0648">Protein biosynthesis</keyword>
<dbReference type="Pfam" id="PF01327">
    <property type="entry name" value="Pep_deformylase"/>
    <property type="match status" value="2"/>
</dbReference>
<dbReference type="Proteomes" id="UP001284601">
    <property type="component" value="Unassembled WGS sequence"/>
</dbReference>
<organism evidence="3 4">
    <name type="scientific">Conexibacter stalactiti</name>
    <dbReference type="NCBI Taxonomy" id="1940611"/>
    <lineage>
        <taxon>Bacteria</taxon>
        <taxon>Bacillati</taxon>
        <taxon>Actinomycetota</taxon>
        <taxon>Thermoleophilia</taxon>
        <taxon>Solirubrobacterales</taxon>
        <taxon>Conexibacteraceae</taxon>
        <taxon>Conexibacter</taxon>
    </lineage>
</organism>
<evidence type="ECO:0000256" key="2">
    <source>
        <dbReference type="HAMAP-Rule" id="MF_00163"/>
    </source>
</evidence>
<dbReference type="PANTHER" id="PTHR10458:SF22">
    <property type="entry name" value="PEPTIDE DEFORMYLASE"/>
    <property type="match status" value="1"/>
</dbReference>
<comment type="cofactor">
    <cofactor evidence="2">
        <name>Fe(2+)</name>
        <dbReference type="ChEBI" id="CHEBI:29033"/>
    </cofactor>
    <text evidence="2">Binds 1 Fe(2+) ion.</text>
</comment>
<gene>
    <name evidence="2" type="primary">def</name>
    <name evidence="3" type="ORF">R7226_28575</name>
</gene>
<protein>
    <recommendedName>
        <fullName evidence="2">Peptide deformylase</fullName>
        <shortName evidence="2">PDF</shortName>
        <ecNumber evidence="2">3.5.1.88</ecNumber>
    </recommendedName>
    <alternativeName>
        <fullName evidence="2">Polypeptide deformylase</fullName>
    </alternativeName>
</protein>
<keyword evidence="2" id="KW-0378">Hydrolase</keyword>
<feature type="active site" evidence="2">
    <location>
        <position position="150"/>
    </location>
</feature>
<comment type="caution">
    <text evidence="2">Lacks conserved residue(s) required for the propagation of feature annotation.</text>
</comment>
<keyword evidence="2" id="KW-0408">Iron</keyword>
<comment type="caution">
    <text evidence="3">The sequence shown here is derived from an EMBL/GenBank/DDBJ whole genome shotgun (WGS) entry which is preliminary data.</text>
</comment>
<dbReference type="InterPro" id="IPR036821">
    <property type="entry name" value="Peptide_deformylase_sf"/>
</dbReference>
<comment type="similarity">
    <text evidence="1 2">Belongs to the polypeptide deformylase family.</text>
</comment>
<evidence type="ECO:0000256" key="1">
    <source>
        <dbReference type="ARBA" id="ARBA00010759"/>
    </source>
</evidence>
<proteinExistence type="inferred from homology"/>
<keyword evidence="2" id="KW-0479">Metal-binding</keyword>
<keyword evidence="4" id="KW-1185">Reference proteome</keyword>
<reference evidence="4" key="1">
    <citation type="submission" date="2023-07" db="EMBL/GenBank/DDBJ databases">
        <title>Conexibacter stalactiti sp. nov., isolated from stalactites in a lava cave and emended description of the genus Conexibacter.</title>
        <authorList>
            <person name="Lee S.D."/>
        </authorList>
    </citation>
    <scope>NUCLEOTIDE SEQUENCE [LARGE SCALE GENOMIC DNA]</scope>
    <source>
        <strain evidence="4">KCTC 39840</strain>
    </source>
</reference>
<comment type="catalytic activity">
    <reaction evidence="2">
        <text>N-terminal N-formyl-L-methionyl-[peptide] + H2O = N-terminal L-methionyl-[peptide] + formate</text>
        <dbReference type="Rhea" id="RHEA:24420"/>
        <dbReference type="Rhea" id="RHEA-COMP:10639"/>
        <dbReference type="Rhea" id="RHEA-COMP:10640"/>
        <dbReference type="ChEBI" id="CHEBI:15377"/>
        <dbReference type="ChEBI" id="CHEBI:15740"/>
        <dbReference type="ChEBI" id="CHEBI:49298"/>
        <dbReference type="ChEBI" id="CHEBI:64731"/>
        <dbReference type="EC" id="3.5.1.88"/>
    </reaction>
</comment>
<accession>A0ABU4HYP5</accession>
<dbReference type="InterPro" id="IPR023635">
    <property type="entry name" value="Peptide_deformylase"/>
</dbReference>
<dbReference type="HAMAP" id="MF_00163">
    <property type="entry name" value="Pep_deformylase"/>
    <property type="match status" value="2"/>
</dbReference>
<dbReference type="RefSeq" id="WP_318600874.1">
    <property type="nucleotide sequence ID" value="NZ_JAWSTH010000135.1"/>
</dbReference>
<dbReference type="SUPFAM" id="SSF56420">
    <property type="entry name" value="Peptide deformylase"/>
    <property type="match status" value="2"/>
</dbReference>
<comment type="function">
    <text evidence="2">Removes the formyl group from the N-terminal Met of newly synthesized proteins. Requires at least a dipeptide for an efficient rate of reaction. N-terminal L-methionine is a prerequisite for activity but the enzyme has broad specificity at other positions.</text>
</comment>
<dbReference type="PANTHER" id="PTHR10458">
    <property type="entry name" value="PEPTIDE DEFORMYLASE"/>
    <property type="match status" value="1"/>
</dbReference>